<keyword evidence="9 18" id="KW-0472">Membrane</keyword>
<proteinExistence type="predicted"/>
<organism evidence="20 21">
    <name type="scientific">Sciurus carolinensis</name>
    <name type="common">Eastern gray squirrel</name>
    <dbReference type="NCBI Taxonomy" id="30640"/>
    <lineage>
        <taxon>Eukaryota</taxon>
        <taxon>Metazoa</taxon>
        <taxon>Chordata</taxon>
        <taxon>Craniata</taxon>
        <taxon>Vertebrata</taxon>
        <taxon>Euteleostomi</taxon>
        <taxon>Mammalia</taxon>
        <taxon>Eutheria</taxon>
        <taxon>Euarchontoglires</taxon>
        <taxon>Glires</taxon>
        <taxon>Rodentia</taxon>
        <taxon>Sciuromorpha</taxon>
        <taxon>Sciuridae</taxon>
        <taxon>Sciurinae</taxon>
        <taxon>Sciurini</taxon>
        <taxon>Sciurus</taxon>
    </lineage>
</organism>
<dbReference type="InterPro" id="IPR003599">
    <property type="entry name" value="Ig_sub"/>
</dbReference>
<dbReference type="InterPro" id="IPR052314">
    <property type="entry name" value="Immune_rcpt_domain"/>
</dbReference>
<keyword evidence="3" id="KW-1003">Cell membrane</keyword>
<keyword evidence="11" id="KW-0675">Receptor</keyword>
<dbReference type="GO" id="GO:0009986">
    <property type="term" value="C:cell surface"/>
    <property type="evidence" value="ECO:0007669"/>
    <property type="project" value="TreeGrafter"/>
</dbReference>
<evidence type="ECO:0000313" key="20">
    <source>
        <dbReference type="EMBL" id="MBZ3886938.1"/>
    </source>
</evidence>
<dbReference type="GO" id="GO:0060100">
    <property type="term" value="P:positive regulation of phagocytosis, engulfment"/>
    <property type="evidence" value="ECO:0007669"/>
    <property type="project" value="UniProtKB-ARBA"/>
</dbReference>
<keyword evidence="13" id="KW-0393">Immunoglobulin domain</keyword>
<dbReference type="InterPro" id="IPR007110">
    <property type="entry name" value="Ig-like_dom"/>
</dbReference>
<dbReference type="GO" id="GO:0080090">
    <property type="term" value="P:regulation of primary metabolic process"/>
    <property type="evidence" value="ECO:0007669"/>
    <property type="project" value="UniProtKB-ARBA"/>
</dbReference>
<dbReference type="SMART" id="SM00409">
    <property type="entry name" value="IG"/>
    <property type="match status" value="2"/>
</dbReference>
<comment type="caution">
    <text evidence="20">The sequence shown here is derived from an EMBL/GenBank/DDBJ whole genome shotgun (WGS) entry which is preliminary data.</text>
</comment>
<evidence type="ECO:0000256" key="15">
    <source>
        <dbReference type="ARBA" id="ARBA00070587"/>
    </source>
</evidence>
<evidence type="ECO:0000256" key="6">
    <source>
        <dbReference type="ARBA" id="ARBA00022729"/>
    </source>
</evidence>
<evidence type="ECO:0000256" key="11">
    <source>
        <dbReference type="ARBA" id="ARBA00023170"/>
    </source>
</evidence>
<evidence type="ECO:0000256" key="13">
    <source>
        <dbReference type="ARBA" id="ARBA00023319"/>
    </source>
</evidence>
<dbReference type="InterPro" id="IPR013783">
    <property type="entry name" value="Ig-like_fold"/>
</dbReference>
<evidence type="ECO:0000256" key="12">
    <source>
        <dbReference type="ARBA" id="ARBA00023180"/>
    </source>
</evidence>
<evidence type="ECO:0000256" key="9">
    <source>
        <dbReference type="ARBA" id="ARBA00023136"/>
    </source>
</evidence>
<dbReference type="SUPFAM" id="SSF48726">
    <property type="entry name" value="Immunoglobulin"/>
    <property type="match status" value="2"/>
</dbReference>
<dbReference type="GO" id="GO:0006955">
    <property type="term" value="P:immune response"/>
    <property type="evidence" value="ECO:0007669"/>
    <property type="project" value="UniProtKB-ARBA"/>
</dbReference>
<dbReference type="GO" id="GO:1904951">
    <property type="term" value="P:positive regulation of establishment of protein localization"/>
    <property type="evidence" value="ECO:0007669"/>
    <property type="project" value="UniProtKB-ARBA"/>
</dbReference>
<evidence type="ECO:0000256" key="7">
    <source>
        <dbReference type="ARBA" id="ARBA00022989"/>
    </source>
</evidence>
<keyword evidence="21" id="KW-1185">Reference proteome</keyword>
<dbReference type="Gene3D" id="2.60.40.10">
    <property type="entry name" value="Immunoglobulins"/>
    <property type="match status" value="2"/>
</dbReference>
<name>A0AA41NAN7_SCICA</name>
<accession>A0AA41NAN7</accession>
<dbReference type="GO" id="GO:0035176">
    <property type="term" value="P:social behavior"/>
    <property type="evidence" value="ECO:0007669"/>
    <property type="project" value="UniProtKB-ARBA"/>
</dbReference>
<keyword evidence="8" id="KW-0446">Lipid-binding</keyword>
<keyword evidence="12" id="KW-0325">Glycoprotein</keyword>
<evidence type="ECO:0000256" key="3">
    <source>
        <dbReference type="ARBA" id="ARBA00022475"/>
    </source>
</evidence>
<dbReference type="GO" id="GO:1903980">
    <property type="term" value="P:positive regulation of microglial cell activation"/>
    <property type="evidence" value="ECO:0007669"/>
    <property type="project" value="UniProtKB-ARBA"/>
</dbReference>
<dbReference type="GO" id="GO:0150079">
    <property type="term" value="P:negative regulation of neuroinflammatory response"/>
    <property type="evidence" value="ECO:0007669"/>
    <property type="project" value="UniProtKB-ARBA"/>
</dbReference>
<dbReference type="PROSITE" id="PS50835">
    <property type="entry name" value="IG_LIKE"/>
    <property type="match status" value="1"/>
</dbReference>
<dbReference type="InterPro" id="IPR036179">
    <property type="entry name" value="Ig-like_dom_sf"/>
</dbReference>
<dbReference type="GO" id="GO:0005576">
    <property type="term" value="C:extracellular region"/>
    <property type="evidence" value="ECO:0007669"/>
    <property type="project" value="UniProtKB-SubCell"/>
</dbReference>
<dbReference type="GO" id="GO:0097367">
    <property type="term" value="F:carbohydrate derivative binding"/>
    <property type="evidence" value="ECO:0007669"/>
    <property type="project" value="UniProtKB-ARBA"/>
</dbReference>
<sequence length="600" mass="64076">MEAPTNVSSAESTRAHNTTVFQGVAGQSLQVSCPYDSTKHWARRKAWCRQRDEEGPCQRVVSTHSLWLLAFLKKWNGSTAITDDALGGTLTVTLRNLQDRDAGFYQCQSLRGSEADTLQKVLVEVLADPQDHQDTEGLWVPEESGSSEGVSVERSFSRSLSRETSFPPTSVLLLLAFIFLSKLLAASALWVAAWRWQKLGTLLASGLDSGYDTDHQLQTLTVADLPSPHPGLAPARGSALLLASLACPSSQGQFLSSEPTRVWKSSPSPALEGNAVSVTRRSPELASACPVMGPSLLLLLLLGQAVRGSAGSLPEVLQVPVGGSILVQCHYRLQDLRARKVWCRFSPEGCQPLVSSVVDRSAPGSKRIFLTDLGGGLLQVEMVTLQEEDAGQYGCVVEGAMGPQTVHTVSLEVLPSVPDLGEEEEETHKTGSLGEDPSLDPAGSASPWELSQQKSIPLIWCAVFLLGLLVAAVVLFAVMAKRKGNRPDTCDQFQSQRVSGMEPSSVHRIDDSGLAAGLPLHTPYVGLDSPPSFDNATYTIFPLDPLRGKPPSPSSPLLPPKVPSSESVTYATVIFPGGDKSGGASCEPVQDLSNSQTPPS</sequence>
<protein>
    <recommendedName>
        <fullName evidence="15">Triggering receptor expressed on myeloid cells 2</fullName>
    </recommendedName>
    <alternativeName>
        <fullName evidence="16">Triggering receptor expressed on monocytes 2</fullName>
    </alternativeName>
</protein>
<dbReference type="PANTHER" id="PTHR16423">
    <property type="entry name" value="TREM-LIKE TRANSCRIPT PROTEIN"/>
    <property type="match status" value="1"/>
</dbReference>
<dbReference type="GO" id="GO:0120035">
    <property type="term" value="P:regulation of plasma membrane bounded cell projection organization"/>
    <property type="evidence" value="ECO:0007669"/>
    <property type="project" value="UniProtKB-ARBA"/>
</dbReference>
<evidence type="ECO:0000256" key="2">
    <source>
        <dbReference type="ARBA" id="ARBA00004613"/>
    </source>
</evidence>
<reference evidence="20" key="1">
    <citation type="submission" date="2020-03" db="EMBL/GenBank/DDBJ databases">
        <title>Studies in the Genomics of Life Span.</title>
        <authorList>
            <person name="Glass D."/>
        </authorList>
    </citation>
    <scope>NUCLEOTIDE SEQUENCE</scope>
    <source>
        <strain evidence="20">SUZIE</strain>
        <tissue evidence="20">Muscle</tissue>
    </source>
</reference>
<dbReference type="GO" id="GO:1904141">
    <property type="term" value="P:positive regulation of microglial cell migration"/>
    <property type="evidence" value="ECO:0007669"/>
    <property type="project" value="UniProtKB-ARBA"/>
</dbReference>
<evidence type="ECO:0000256" key="8">
    <source>
        <dbReference type="ARBA" id="ARBA00023121"/>
    </source>
</evidence>
<dbReference type="CDD" id="cd05716">
    <property type="entry name" value="IgV_pIgR_like"/>
    <property type="match status" value="2"/>
</dbReference>
<evidence type="ECO:0000256" key="10">
    <source>
        <dbReference type="ARBA" id="ARBA00023157"/>
    </source>
</evidence>
<dbReference type="InterPro" id="IPR013106">
    <property type="entry name" value="Ig_V-set"/>
</dbReference>
<feature type="region of interest" description="Disordered" evidence="17">
    <location>
        <begin position="485"/>
        <end position="509"/>
    </location>
</feature>
<comment type="subunit">
    <text evidence="14">Monomer. After ectodomain shedding, the extracellular domain oligomerizes, which is enhanced and stabilized by binding of phosphatidylserine. Interacts with TYROBP/DAP12. Interaction with TYROBP is required for stabilization of the TREM2 C-terminal fragment (TREM2-CTF) which is produced by proteolytic processing. Interacts with PLXNA1 (via TIG domains); the interaction mediates SEMA6D binding and signaling through TYROBP.</text>
</comment>
<keyword evidence="6" id="KW-0732">Signal</keyword>
<evidence type="ECO:0000259" key="19">
    <source>
        <dbReference type="PROSITE" id="PS50835"/>
    </source>
</evidence>
<keyword evidence="10" id="KW-1015">Disulfide bond</keyword>
<evidence type="ECO:0000256" key="4">
    <source>
        <dbReference type="ARBA" id="ARBA00022525"/>
    </source>
</evidence>
<keyword evidence="7 18" id="KW-1133">Transmembrane helix</keyword>
<keyword evidence="5 18" id="KW-0812">Transmembrane</keyword>
<dbReference type="Pfam" id="PF07686">
    <property type="entry name" value="V-set"/>
    <property type="match status" value="1"/>
</dbReference>
<evidence type="ECO:0000313" key="21">
    <source>
        <dbReference type="Proteomes" id="UP001166674"/>
    </source>
</evidence>
<evidence type="ECO:0000256" key="16">
    <source>
        <dbReference type="ARBA" id="ARBA00080837"/>
    </source>
</evidence>
<evidence type="ECO:0000256" key="1">
    <source>
        <dbReference type="ARBA" id="ARBA00004251"/>
    </source>
</evidence>
<dbReference type="GO" id="GO:0007166">
    <property type="term" value="P:cell surface receptor signaling pathway"/>
    <property type="evidence" value="ECO:0007669"/>
    <property type="project" value="UniProtKB-ARBA"/>
</dbReference>
<dbReference type="GO" id="GO:0048678">
    <property type="term" value="P:response to axon injury"/>
    <property type="evidence" value="ECO:0007669"/>
    <property type="project" value="UniProtKB-ARBA"/>
</dbReference>
<feature type="transmembrane region" description="Helical" evidence="18">
    <location>
        <begin position="171"/>
        <end position="193"/>
    </location>
</feature>
<dbReference type="GO" id="GO:0048468">
    <property type="term" value="P:cell development"/>
    <property type="evidence" value="ECO:0007669"/>
    <property type="project" value="UniProtKB-ARBA"/>
</dbReference>
<dbReference type="GO" id="GO:1904646">
    <property type="term" value="P:cellular response to amyloid-beta"/>
    <property type="evidence" value="ECO:0007669"/>
    <property type="project" value="UniProtKB-ARBA"/>
</dbReference>
<feature type="region of interest" description="Disordered" evidence="17">
    <location>
        <begin position="417"/>
        <end position="447"/>
    </location>
</feature>
<dbReference type="GO" id="GO:0004888">
    <property type="term" value="F:transmembrane signaling receptor activity"/>
    <property type="evidence" value="ECO:0007669"/>
    <property type="project" value="UniProtKB-ARBA"/>
</dbReference>
<dbReference type="GO" id="GO:0010628">
    <property type="term" value="P:positive regulation of gene expression"/>
    <property type="evidence" value="ECO:0007669"/>
    <property type="project" value="UniProtKB-ARBA"/>
</dbReference>
<dbReference type="GO" id="GO:0050850">
    <property type="term" value="P:positive regulation of calcium-mediated signaling"/>
    <property type="evidence" value="ECO:0007669"/>
    <property type="project" value="UniProtKB-ARBA"/>
</dbReference>
<comment type="subcellular location">
    <subcellularLocation>
        <location evidence="1">Cell membrane</location>
        <topology evidence="1">Single-pass type I membrane protein</topology>
    </subcellularLocation>
    <subcellularLocation>
        <location evidence="2">Secreted</location>
    </subcellularLocation>
</comment>
<dbReference type="GO" id="GO:1900226">
    <property type="term" value="P:negative regulation of NLRP3 inflammasome complex assembly"/>
    <property type="evidence" value="ECO:0007669"/>
    <property type="project" value="UniProtKB-ARBA"/>
</dbReference>
<dbReference type="Proteomes" id="UP001166674">
    <property type="component" value="Unassembled WGS sequence"/>
</dbReference>
<dbReference type="GO" id="GO:0005886">
    <property type="term" value="C:plasma membrane"/>
    <property type="evidence" value="ECO:0007669"/>
    <property type="project" value="UniProtKB-SubCell"/>
</dbReference>
<evidence type="ECO:0000256" key="17">
    <source>
        <dbReference type="SAM" id="MobiDB-lite"/>
    </source>
</evidence>
<dbReference type="GO" id="GO:0006909">
    <property type="term" value="P:phagocytosis"/>
    <property type="evidence" value="ECO:0007669"/>
    <property type="project" value="UniProtKB-ARBA"/>
</dbReference>
<feature type="compositionally biased region" description="Polar residues" evidence="17">
    <location>
        <begin position="591"/>
        <end position="600"/>
    </location>
</feature>
<dbReference type="GO" id="GO:0070374">
    <property type="term" value="P:positive regulation of ERK1 and ERK2 cascade"/>
    <property type="evidence" value="ECO:0007669"/>
    <property type="project" value="UniProtKB-ARBA"/>
</dbReference>
<feature type="domain" description="Ig-like" evidence="19">
    <location>
        <begin position="294"/>
        <end position="410"/>
    </location>
</feature>
<evidence type="ECO:0000256" key="5">
    <source>
        <dbReference type="ARBA" id="ARBA00022692"/>
    </source>
</evidence>
<gene>
    <name evidence="20" type="ORF">SUZIE_190455</name>
</gene>
<dbReference type="EMBL" id="JAATJV010412352">
    <property type="protein sequence ID" value="MBZ3886938.1"/>
    <property type="molecule type" value="Genomic_DNA"/>
</dbReference>
<dbReference type="GO" id="GO:1900223">
    <property type="term" value="P:positive regulation of amyloid-beta clearance"/>
    <property type="evidence" value="ECO:0007669"/>
    <property type="project" value="UniProtKB-ARBA"/>
</dbReference>
<evidence type="ECO:0000256" key="18">
    <source>
        <dbReference type="SAM" id="Phobius"/>
    </source>
</evidence>
<dbReference type="GO" id="GO:0150094">
    <property type="term" value="P:amyloid-beta clearance by cellular catabolic process"/>
    <property type="evidence" value="ECO:0007669"/>
    <property type="project" value="UniProtKB-ARBA"/>
</dbReference>
<feature type="region of interest" description="Disordered" evidence="17">
    <location>
        <begin position="573"/>
        <end position="600"/>
    </location>
</feature>
<dbReference type="PANTHER" id="PTHR16423:SF11">
    <property type="entry name" value="IG-LIKE DOMAIN-CONTAINING PROTEIN"/>
    <property type="match status" value="1"/>
</dbReference>
<dbReference type="FunFam" id="2.60.40.10:FF:001076">
    <property type="entry name" value="Triggering receptor expressed on myeloid cells 2"/>
    <property type="match status" value="1"/>
</dbReference>
<dbReference type="GO" id="GO:0071396">
    <property type="term" value="P:cellular response to lipid"/>
    <property type="evidence" value="ECO:0007669"/>
    <property type="project" value="UniProtKB-ARBA"/>
</dbReference>
<evidence type="ECO:0000256" key="14">
    <source>
        <dbReference type="ARBA" id="ARBA00062942"/>
    </source>
</evidence>
<dbReference type="GO" id="GO:0008289">
    <property type="term" value="F:lipid binding"/>
    <property type="evidence" value="ECO:0007669"/>
    <property type="project" value="UniProtKB-KW"/>
</dbReference>
<keyword evidence="4" id="KW-0964">Secreted</keyword>
<dbReference type="GO" id="GO:0051898">
    <property type="term" value="P:negative regulation of phosphatidylinositol 3-kinase/protein kinase B signal transduction"/>
    <property type="evidence" value="ECO:0007669"/>
    <property type="project" value="UniProtKB-ARBA"/>
</dbReference>
<feature type="transmembrane region" description="Helical" evidence="18">
    <location>
        <begin position="458"/>
        <end position="480"/>
    </location>
</feature>
<dbReference type="AlphaFoldDB" id="A0AA41NAN7"/>